<evidence type="ECO:0000313" key="3">
    <source>
        <dbReference type="EMBL" id="MFC7272357.1"/>
    </source>
</evidence>
<accession>A0ABW2HIX2</accession>
<dbReference type="SUPFAM" id="SSF56219">
    <property type="entry name" value="DNase I-like"/>
    <property type="match status" value="1"/>
</dbReference>
<protein>
    <submittedName>
        <fullName evidence="3">Endonuclease/exonuclease/phosphatase family protein</fullName>
    </submittedName>
</protein>
<feature type="chain" id="PRO_5045850510" evidence="1">
    <location>
        <begin position="25"/>
        <end position="265"/>
    </location>
</feature>
<keyword evidence="4" id="KW-1185">Reference proteome</keyword>
<reference evidence="4" key="1">
    <citation type="journal article" date="2019" name="Int. J. Syst. Evol. Microbiol.">
        <title>The Global Catalogue of Microorganisms (GCM) 10K type strain sequencing project: providing services to taxonomists for standard genome sequencing and annotation.</title>
        <authorList>
            <consortium name="The Broad Institute Genomics Platform"/>
            <consortium name="The Broad Institute Genome Sequencing Center for Infectious Disease"/>
            <person name="Wu L."/>
            <person name="Ma J."/>
        </authorList>
    </citation>
    <scope>NUCLEOTIDE SEQUENCE [LARGE SCALE GENOMIC DNA]</scope>
    <source>
        <strain evidence="4">XZYJT-10</strain>
    </source>
</reference>
<dbReference type="InterPro" id="IPR005135">
    <property type="entry name" value="Endo/exonuclease/phosphatase"/>
</dbReference>
<keyword evidence="3" id="KW-0255">Endonuclease</keyword>
<evidence type="ECO:0000256" key="1">
    <source>
        <dbReference type="SAM" id="SignalP"/>
    </source>
</evidence>
<dbReference type="GO" id="GO:0004519">
    <property type="term" value="F:endonuclease activity"/>
    <property type="evidence" value="ECO:0007669"/>
    <property type="project" value="UniProtKB-KW"/>
</dbReference>
<name>A0ABW2HIX2_9ACTN</name>
<feature type="domain" description="Endonuclease/exonuclease/phosphatase" evidence="2">
    <location>
        <begin position="33"/>
        <end position="257"/>
    </location>
</feature>
<keyword evidence="3" id="KW-0540">Nuclease</keyword>
<keyword evidence="1" id="KW-0732">Signal</keyword>
<dbReference type="InterPro" id="IPR036691">
    <property type="entry name" value="Endo/exonu/phosph_ase_sf"/>
</dbReference>
<proteinExistence type="predicted"/>
<dbReference type="EMBL" id="JBHTBJ010000001">
    <property type="protein sequence ID" value="MFC7272357.1"/>
    <property type="molecule type" value="Genomic_DNA"/>
</dbReference>
<dbReference type="Proteomes" id="UP001596548">
    <property type="component" value="Unassembled WGS sequence"/>
</dbReference>
<evidence type="ECO:0000313" key="4">
    <source>
        <dbReference type="Proteomes" id="UP001596548"/>
    </source>
</evidence>
<evidence type="ECO:0000259" key="2">
    <source>
        <dbReference type="Pfam" id="PF03372"/>
    </source>
</evidence>
<dbReference type="Pfam" id="PF03372">
    <property type="entry name" value="Exo_endo_phos"/>
    <property type="match status" value="1"/>
</dbReference>
<dbReference type="Gene3D" id="3.60.10.10">
    <property type="entry name" value="Endonuclease/exonuclease/phosphatase"/>
    <property type="match status" value="1"/>
</dbReference>
<gene>
    <name evidence="3" type="ORF">ACFQS1_00060</name>
</gene>
<comment type="caution">
    <text evidence="3">The sequence shown here is derived from an EMBL/GenBank/DDBJ whole genome shotgun (WGS) entry which is preliminary data.</text>
</comment>
<organism evidence="3 4">
    <name type="scientific">Paractinoplanes rhizophilus</name>
    <dbReference type="NCBI Taxonomy" id="1416877"/>
    <lineage>
        <taxon>Bacteria</taxon>
        <taxon>Bacillati</taxon>
        <taxon>Actinomycetota</taxon>
        <taxon>Actinomycetes</taxon>
        <taxon>Micromonosporales</taxon>
        <taxon>Micromonosporaceae</taxon>
        <taxon>Paractinoplanes</taxon>
    </lineage>
</organism>
<sequence length="265" mass="28327">MRIRLVLALVTAVLSVLVGAPAHAARPAAVQAVTFNVCGNVCRHGEVGATAGNIAYQVRALGASVAMLQELCYSQFLGIRDRLARYGYRAEFARASTGGRCDDYDRKHGTGFGIAILARGTMAGKVLYKLPSPYGRHQEGRVVLGVTVRLPGRTLFAVTTHTALGPNLPIQLGALRRWLVPIASHRPVLFGGDLNVAPDSADLDAFYAAFREANAGRKNGLPTFLSRPNRKIDYLFGSRGFLAPAGVASANTGYSDHSVYLGAFR</sequence>
<feature type="signal peptide" evidence="1">
    <location>
        <begin position="1"/>
        <end position="24"/>
    </location>
</feature>
<dbReference type="RefSeq" id="WP_378963742.1">
    <property type="nucleotide sequence ID" value="NZ_JBHTBJ010000001.1"/>
</dbReference>
<keyword evidence="3" id="KW-0378">Hydrolase</keyword>